<organism evidence="3 4">
    <name type="scientific">Periplaneta americana</name>
    <name type="common">American cockroach</name>
    <name type="synonym">Blatta americana</name>
    <dbReference type="NCBI Taxonomy" id="6978"/>
    <lineage>
        <taxon>Eukaryota</taxon>
        <taxon>Metazoa</taxon>
        <taxon>Ecdysozoa</taxon>
        <taxon>Arthropoda</taxon>
        <taxon>Hexapoda</taxon>
        <taxon>Insecta</taxon>
        <taxon>Pterygota</taxon>
        <taxon>Neoptera</taxon>
        <taxon>Polyneoptera</taxon>
        <taxon>Dictyoptera</taxon>
        <taxon>Blattodea</taxon>
        <taxon>Blattoidea</taxon>
        <taxon>Blattidae</taxon>
        <taxon>Blattinae</taxon>
        <taxon>Periplaneta</taxon>
    </lineage>
</organism>
<evidence type="ECO:0000313" key="4">
    <source>
        <dbReference type="Proteomes" id="UP001148838"/>
    </source>
</evidence>
<dbReference type="Proteomes" id="UP001148838">
    <property type="component" value="Unassembled WGS sequence"/>
</dbReference>
<dbReference type="EMBL" id="JAJSOF020000011">
    <property type="protein sequence ID" value="KAJ4444479.1"/>
    <property type="molecule type" value="Genomic_DNA"/>
</dbReference>
<keyword evidence="2" id="KW-0812">Transmembrane</keyword>
<evidence type="ECO:0000313" key="3">
    <source>
        <dbReference type="EMBL" id="KAJ4444479.1"/>
    </source>
</evidence>
<evidence type="ECO:0000256" key="1">
    <source>
        <dbReference type="SAM" id="MobiDB-lite"/>
    </source>
</evidence>
<keyword evidence="2" id="KW-0472">Membrane</keyword>
<proteinExistence type="predicted"/>
<evidence type="ECO:0008006" key="5">
    <source>
        <dbReference type="Google" id="ProtNLM"/>
    </source>
</evidence>
<keyword evidence="2" id="KW-1133">Transmembrane helix</keyword>
<reference evidence="3 4" key="1">
    <citation type="journal article" date="2022" name="Allergy">
        <title>Genome assembly and annotation of Periplaneta americana reveal a comprehensive cockroach allergen profile.</title>
        <authorList>
            <person name="Wang L."/>
            <person name="Xiong Q."/>
            <person name="Saelim N."/>
            <person name="Wang L."/>
            <person name="Nong W."/>
            <person name="Wan A.T."/>
            <person name="Shi M."/>
            <person name="Liu X."/>
            <person name="Cao Q."/>
            <person name="Hui J.H.L."/>
            <person name="Sookrung N."/>
            <person name="Leung T.F."/>
            <person name="Tungtrongchitr A."/>
            <person name="Tsui S.K.W."/>
        </authorList>
    </citation>
    <scope>NUCLEOTIDE SEQUENCE [LARGE SCALE GENOMIC DNA]</scope>
    <source>
        <strain evidence="3">PWHHKU_190912</strain>
    </source>
</reference>
<keyword evidence="4" id="KW-1185">Reference proteome</keyword>
<protein>
    <recommendedName>
        <fullName evidence="5">Gustatory receptor</fullName>
    </recommendedName>
</protein>
<gene>
    <name evidence="3" type="ORF">ANN_06271</name>
</gene>
<feature type="transmembrane region" description="Helical" evidence="2">
    <location>
        <begin position="214"/>
        <end position="233"/>
    </location>
</feature>
<name>A0ABQ8TD39_PERAM</name>
<feature type="region of interest" description="Disordered" evidence="1">
    <location>
        <begin position="24"/>
        <end position="45"/>
    </location>
</feature>
<accession>A0ABQ8TD39</accession>
<feature type="transmembrane region" description="Helical" evidence="2">
    <location>
        <begin position="176"/>
        <end position="194"/>
    </location>
</feature>
<comment type="caution">
    <text evidence="3">The sequence shown here is derived from an EMBL/GenBank/DDBJ whole genome shotgun (WGS) entry which is preliminary data.</text>
</comment>
<sequence length="247" mass="28249">MSSESSTESYPVFAHIGLRENPGKNFNQVTCPDRESNPGHPVSQPDALTRRAIIYGQIIQYVTYRCDLSYVGHSPATAQIIEKAHLRYLFSVICEIFSMNINLEIIGEELVMRHAAEPGVDRFVEKQPKRRCEFHSLEVRTITSLNLSVDEVSKENVCYEEECNEVRIIGVRINEVLRIFLLGYLMTLYQLLGYLASRFPQLYGDLGRNPTRAILFYTLSFDAGCISLLLLLLRSNDTFRIATARFR</sequence>
<evidence type="ECO:0000256" key="2">
    <source>
        <dbReference type="SAM" id="Phobius"/>
    </source>
</evidence>